<name>A0A1R3JL05_9ROSI</name>
<dbReference type="EMBL" id="AWUE01015827">
    <property type="protein sequence ID" value="OMO95516.1"/>
    <property type="molecule type" value="Genomic_DNA"/>
</dbReference>
<organism evidence="5 6">
    <name type="scientific">Corchorus olitorius</name>
    <dbReference type="NCBI Taxonomy" id="93759"/>
    <lineage>
        <taxon>Eukaryota</taxon>
        <taxon>Viridiplantae</taxon>
        <taxon>Streptophyta</taxon>
        <taxon>Embryophyta</taxon>
        <taxon>Tracheophyta</taxon>
        <taxon>Spermatophyta</taxon>
        <taxon>Magnoliopsida</taxon>
        <taxon>eudicotyledons</taxon>
        <taxon>Gunneridae</taxon>
        <taxon>Pentapetalae</taxon>
        <taxon>rosids</taxon>
        <taxon>malvids</taxon>
        <taxon>Malvales</taxon>
        <taxon>Malvaceae</taxon>
        <taxon>Grewioideae</taxon>
        <taxon>Apeibeae</taxon>
        <taxon>Corchorus</taxon>
    </lineage>
</organism>
<keyword evidence="2" id="KW-0547">Nucleotide-binding</keyword>
<evidence type="ECO:0000256" key="2">
    <source>
        <dbReference type="ARBA" id="ARBA00022741"/>
    </source>
</evidence>
<dbReference type="GO" id="GO:0006952">
    <property type="term" value="P:defense response"/>
    <property type="evidence" value="ECO:0007669"/>
    <property type="project" value="UniProtKB-KW"/>
</dbReference>
<dbReference type="Proteomes" id="UP000187203">
    <property type="component" value="Unassembled WGS sequence"/>
</dbReference>
<feature type="domain" description="Disease resistance N-terminal" evidence="4">
    <location>
        <begin position="12"/>
        <end position="91"/>
    </location>
</feature>
<keyword evidence="6" id="KW-1185">Reference proteome</keyword>
<reference evidence="6" key="1">
    <citation type="submission" date="2013-09" db="EMBL/GenBank/DDBJ databases">
        <title>Corchorus olitorius genome sequencing.</title>
        <authorList>
            <person name="Alam M."/>
            <person name="Haque M.S."/>
            <person name="Islam M.S."/>
            <person name="Emdad E.M."/>
            <person name="Islam M.M."/>
            <person name="Ahmed B."/>
            <person name="Halim A."/>
            <person name="Hossen Q.M.M."/>
            <person name="Hossain M.Z."/>
            <person name="Ahmed R."/>
            <person name="Khan M.M."/>
            <person name="Islam R."/>
            <person name="Rashid M.M."/>
            <person name="Khan S.A."/>
            <person name="Rahman M.S."/>
            <person name="Alam M."/>
            <person name="Yahiya A.S."/>
            <person name="Khan M.S."/>
            <person name="Azam M.S."/>
            <person name="Haque T."/>
            <person name="Lashkar M.Z.H."/>
            <person name="Akhand A.I."/>
            <person name="Morshed G."/>
            <person name="Roy S."/>
            <person name="Uddin K.S."/>
            <person name="Rabeya T."/>
            <person name="Hossain A.S."/>
            <person name="Chowdhury A."/>
            <person name="Snigdha A.R."/>
            <person name="Mortoza M.S."/>
            <person name="Matin S.A."/>
            <person name="Hoque S.M.E."/>
            <person name="Islam M.K."/>
            <person name="Roy D.K."/>
            <person name="Haider R."/>
            <person name="Moosa M.M."/>
            <person name="Elias S.M."/>
            <person name="Hasan A.M."/>
            <person name="Jahan S."/>
            <person name="Shafiuddin M."/>
            <person name="Mahmood N."/>
            <person name="Shommy N.S."/>
        </authorList>
    </citation>
    <scope>NUCLEOTIDE SEQUENCE [LARGE SCALE GENOMIC DNA]</scope>
    <source>
        <strain evidence="6">cv. O-4</strain>
    </source>
</reference>
<dbReference type="Pfam" id="PF18052">
    <property type="entry name" value="Rx_N"/>
    <property type="match status" value="1"/>
</dbReference>
<dbReference type="InterPro" id="IPR041118">
    <property type="entry name" value="Rx_N"/>
</dbReference>
<evidence type="ECO:0000259" key="4">
    <source>
        <dbReference type="Pfam" id="PF18052"/>
    </source>
</evidence>
<evidence type="ECO:0000313" key="6">
    <source>
        <dbReference type="Proteomes" id="UP000187203"/>
    </source>
</evidence>
<proteinExistence type="predicted"/>
<accession>A0A1R3JL05</accession>
<dbReference type="AlphaFoldDB" id="A0A1R3JL05"/>
<evidence type="ECO:0000256" key="1">
    <source>
        <dbReference type="ARBA" id="ARBA00022737"/>
    </source>
</evidence>
<sequence length="97" mass="10919">MAEAIAFDLAGEVIHKLSSLVVEQIGLWWNLKDELDHLKSIVSVVKAVLLDAEDKSGTSHGVKDWLEKMKDALYDADDLLDDFFTEARRQNLMGAKF</sequence>
<dbReference type="STRING" id="93759.A0A1R3JL05"/>
<protein>
    <recommendedName>
        <fullName evidence="4">Disease resistance N-terminal domain-containing protein</fullName>
    </recommendedName>
</protein>
<dbReference type="OrthoDB" id="993124at2759"/>
<keyword evidence="3" id="KW-0611">Plant defense</keyword>
<dbReference type="GO" id="GO:0000166">
    <property type="term" value="F:nucleotide binding"/>
    <property type="evidence" value="ECO:0007669"/>
    <property type="project" value="UniProtKB-KW"/>
</dbReference>
<evidence type="ECO:0000256" key="3">
    <source>
        <dbReference type="ARBA" id="ARBA00022821"/>
    </source>
</evidence>
<comment type="caution">
    <text evidence="5">The sequence shown here is derived from an EMBL/GenBank/DDBJ whole genome shotgun (WGS) entry which is preliminary data.</text>
</comment>
<evidence type="ECO:0000313" key="5">
    <source>
        <dbReference type="EMBL" id="OMO95516.1"/>
    </source>
</evidence>
<keyword evidence="1" id="KW-0677">Repeat</keyword>
<gene>
    <name evidence="5" type="ORF">COLO4_15833</name>
</gene>
<dbReference type="Gene3D" id="1.20.5.4130">
    <property type="match status" value="1"/>
</dbReference>